<sequence length="391" mass="44434">MRRNTFVSPRIPPAISPSDIEFWTEATHTAFRPFVRRRAVLTQHRHVFRVELLNLLPILADARLTEALLESVRLCRRAIYSVPRESFAHQIALFPETSQADERWLSLVASTIFLEPSADLADRASQLMTVLDTMVEGCLRPRLAFLFGFAHFIRTGAFLAQKMDLGMYIAQWPDGLADELRGLMNDPFFGLPISQWRNIASHKNYRRVGHDLFEATYGKNQPKSIQFSFSQLESIVEWVLQLLAVCRMAQVIIDIEFIRDLKRMGLQELPIRLDAFLIGVSHNLRMVGFSYVGEERNVASYEVLYHDDLVRNPRDAMIHASQILDQLSLAVSSDIGCGGSVQRVSIGLLSSGGVKFASASVDVETALRFLDRDLTLEQYANRVDFWFAPDE</sequence>
<dbReference type="EMBL" id="CADCWI010000014">
    <property type="protein sequence ID" value="CAA9542344.1"/>
    <property type="molecule type" value="Genomic_DNA"/>
</dbReference>
<proteinExistence type="predicted"/>
<gene>
    <name evidence="1" type="ORF">AVDCRST_MAG43-246</name>
</gene>
<dbReference type="AlphaFoldDB" id="A0A6J4U993"/>
<reference evidence="1" key="1">
    <citation type="submission" date="2020-02" db="EMBL/GenBank/DDBJ databases">
        <authorList>
            <person name="Meier V. D."/>
        </authorList>
    </citation>
    <scope>NUCLEOTIDE SEQUENCE</scope>
    <source>
        <strain evidence="1">AVDCRST_MAG43</strain>
    </source>
</reference>
<accession>A0A6J4U993</accession>
<organism evidence="1">
    <name type="scientific">uncultured Thermomicrobiales bacterium</name>
    <dbReference type="NCBI Taxonomy" id="1645740"/>
    <lineage>
        <taxon>Bacteria</taxon>
        <taxon>Pseudomonadati</taxon>
        <taxon>Thermomicrobiota</taxon>
        <taxon>Thermomicrobia</taxon>
        <taxon>Thermomicrobiales</taxon>
        <taxon>environmental samples</taxon>
    </lineage>
</organism>
<evidence type="ECO:0000313" key="1">
    <source>
        <dbReference type="EMBL" id="CAA9542344.1"/>
    </source>
</evidence>
<name>A0A6J4U993_9BACT</name>
<protein>
    <submittedName>
        <fullName evidence="1">Uncharacterized protein</fullName>
    </submittedName>
</protein>